<protein>
    <submittedName>
        <fullName evidence="3">Uncharacterized protein DUF397</fullName>
    </submittedName>
</protein>
<dbReference type="EMBL" id="VFOW01000001">
    <property type="protein sequence ID" value="TQL75140.1"/>
    <property type="molecule type" value="Genomic_DNA"/>
</dbReference>
<evidence type="ECO:0000313" key="4">
    <source>
        <dbReference type="Proteomes" id="UP000317043"/>
    </source>
</evidence>
<proteinExistence type="predicted"/>
<evidence type="ECO:0000313" key="3">
    <source>
        <dbReference type="EMBL" id="TQL75140.1"/>
    </source>
</evidence>
<dbReference type="InterPro" id="IPR007278">
    <property type="entry name" value="DUF397"/>
</dbReference>
<feature type="domain" description="DUF397" evidence="2">
    <location>
        <begin position="10"/>
        <end position="62"/>
    </location>
</feature>
<dbReference type="Proteomes" id="UP000317043">
    <property type="component" value="Unassembled WGS sequence"/>
</dbReference>
<dbReference type="InParanoid" id="A0A543ARD4"/>
<gene>
    <name evidence="3" type="ORF">FB566_0634</name>
</gene>
<organism evidence="3 4">
    <name type="scientific">Stackebrandtia endophytica</name>
    <dbReference type="NCBI Taxonomy" id="1496996"/>
    <lineage>
        <taxon>Bacteria</taxon>
        <taxon>Bacillati</taxon>
        <taxon>Actinomycetota</taxon>
        <taxon>Actinomycetes</taxon>
        <taxon>Glycomycetales</taxon>
        <taxon>Glycomycetaceae</taxon>
        <taxon>Stackebrandtia</taxon>
    </lineage>
</organism>
<evidence type="ECO:0000256" key="1">
    <source>
        <dbReference type="SAM" id="MobiDB-lite"/>
    </source>
</evidence>
<keyword evidence="4" id="KW-1185">Reference proteome</keyword>
<name>A0A543ARD4_9ACTN</name>
<comment type="caution">
    <text evidence="3">The sequence shown here is derived from an EMBL/GenBank/DDBJ whole genome shotgun (WGS) entry which is preliminary data.</text>
</comment>
<evidence type="ECO:0000259" key="2">
    <source>
        <dbReference type="Pfam" id="PF04149"/>
    </source>
</evidence>
<sequence length="66" mass="7021">MTTPVVASLPWRKPSKSSGNNGNTCVEVALCFNEIAARDSKFPLGGILVLSRADWQSLLAEISGTD</sequence>
<feature type="region of interest" description="Disordered" evidence="1">
    <location>
        <begin position="1"/>
        <end position="22"/>
    </location>
</feature>
<accession>A0A543ARD4</accession>
<reference evidence="3 4" key="1">
    <citation type="submission" date="2019-06" db="EMBL/GenBank/DDBJ databases">
        <title>Sequencing the genomes of 1000 actinobacteria strains.</title>
        <authorList>
            <person name="Klenk H.-P."/>
        </authorList>
    </citation>
    <scope>NUCLEOTIDE SEQUENCE [LARGE SCALE GENOMIC DNA]</scope>
    <source>
        <strain evidence="3 4">DSM 45928</strain>
    </source>
</reference>
<dbReference type="Pfam" id="PF04149">
    <property type="entry name" value="DUF397"/>
    <property type="match status" value="1"/>
</dbReference>
<dbReference type="RefSeq" id="WP_142034781.1">
    <property type="nucleotide sequence ID" value="NZ_JBHTGS010000001.1"/>
</dbReference>
<dbReference type="AlphaFoldDB" id="A0A543ARD4"/>
<dbReference type="OrthoDB" id="3481959at2"/>